<evidence type="ECO:0000313" key="3">
    <source>
        <dbReference type="Proteomes" id="UP001139534"/>
    </source>
</evidence>
<sequence length="162" mass="19136">MMILKFTQKLFKDMKIAPLEANGADPLFSWHVNILQLKKKHIIFVNDLSRLCLILDGIRSSQLNKLQVKFKVDLREYLQLEGVRRALIDQYYFEAGDIHIEKTNDKSVLGTMKEMSLYCRDMGFDHPYDLSAWLNSLIYKPIDYEKPIDVFKKALEDRYSKR</sequence>
<gene>
    <name evidence="2" type="ORF">M0651_23795</name>
</gene>
<evidence type="ECO:0000313" key="2">
    <source>
        <dbReference type="EMBL" id="MCK8490189.1"/>
    </source>
</evidence>
<protein>
    <recommendedName>
        <fullName evidence="1">DUF6933 domain-containing protein</fullName>
    </recommendedName>
</protein>
<reference evidence="2" key="1">
    <citation type="submission" date="2022-04" db="EMBL/GenBank/DDBJ databases">
        <authorList>
            <person name="Seo M.-J."/>
        </authorList>
    </citation>
    <scope>NUCLEOTIDE SEQUENCE</scope>
    <source>
        <strain evidence="2">MBLB2552</strain>
    </source>
</reference>
<comment type="caution">
    <text evidence="2">The sequence shown here is derived from an EMBL/GenBank/DDBJ whole genome shotgun (WGS) entry which is preliminary data.</text>
</comment>
<dbReference type="Pfam" id="PF22016">
    <property type="entry name" value="DUF6933"/>
    <property type="match status" value="1"/>
</dbReference>
<dbReference type="AlphaFoldDB" id="A0A9X2BRK6"/>
<accession>A0A9X2BRK6</accession>
<organism evidence="2 3">
    <name type="scientific">Paenibacillus mellifer</name>
    <dbReference type="NCBI Taxonomy" id="2937794"/>
    <lineage>
        <taxon>Bacteria</taxon>
        <taxon>Bacillati</taxon>
        <taxon>Bacillota</taxon>
        <taxon>Bacilli</taxon>
        <taxon>Bacillales</taxon>
        <taxon>Paenibacillaceae</taxon>
        <taxon>Paenibacillus</taxon>
    </lineage>
</organism>
<dbReference type="Proteomes" id="UP001139534">
    <property type="component" value="Unassembled WGS sequence"/>
</dbReference>
<feature type="domain" description="DUF6933" evidence="1">
    <location>
        <begin position="3"/>
        <end position="149"/>
    </location>
</feature>
<keyword evidence="3" id="KW-1185">Reference proteome</keyword>
<name>A0A9X2BRK6_9BACL</name>
<evidence type="ECO:0000259" key="1">
    <source>
        <dbReference type="Pfam" id="PF22016"/>
    </source>
</evidence>
<dbReference type="InterPro" id="IPR053864">
    <property type="entry name" value="DUF6933"/>
</dbReference>
<dbReference type="EMBL" id="JALPRK010000044">
    <property type="protein sequence ID" value="MCK8490189.1"/>
    <property type="molecule type" value="Genomic_DNA"/>
</dbReference>
<dbReference type="RefSeq" id="WP_248554150.1">
    <property type="nucleotide sequence ID" value="NZ_JALPRK010000044.1"/>
</dbReference>
<proteinExistence type="predicted"/>